<accession>A0A430KQI0</accession>
<dbReference type="GO" id="GO:0140098">
    <property type="term" value="F:catalytic activity, acting on RNA"/>
    <property type="evidence" value="ECO:0007669"/>
    <property type="project" value="UniProtKB-ARBA"/>
</dbReference>
<dbReference type="GO" id="GO:0000455">
    <property type="term" value="P:enzyme-directed rRNA pseudouridine synthesis"/>
    <property type="evidence" value="ECO:0007669"/>
    <property type="project" value="TreeGrafter"/>
</dbReference>
<dbReference type="AlphaFoldDB" id="A0A430KQI0"/>
<dbReference type="Proteomes" id="UP000283087">
    <property type="component" value="Unassembled WGS sequence"/>
</dbReference>
<dbReference type="OrthoDB" id="9807829at2"/>
<evidence type="ECO:0000313" key="4">
    <source>
        <dbReference type="Proteomes" id="UP000283087"/>
    </source>
</evidence>
<dbReference type="EMBL" id="RQXW01000008">
    <property type="protein sequence ID" value="RTE65732.1"/>
    <property type="molecule type" value="Genomic_DNA"/>
</dbReference>
<sequence>MEPFKLSFKVTDYHHLTVAEFLQDRLANGDIDRLPQLCAEGHVYADEYRMGLDDGLNNVSELRVMLPYHQEEPVDDRWLLLWQNRELMAVFKPHNLPVSRTTRNLYNTLISLVRRQTPYCDARLLHRLDSETSGVILLAKDADADRRWKPRLNELIEKKLYQAWVEGVPSWSSKRMECRLSERLGSAIRSQVYVIDETDVSDHHCFLKPRLSQTLFRVLGIQAGRALLECQLITGRKHQIRAQLSDLGHPVVGDKIYAHEGRFYLKRIEQGLDQEDLSVLGAEHHLLQAVALTLNVDGDEVQISVPESRRLRLL</sequence>
<gene>
    <name evidence="3" type="ORF">EH243_10705</name>
</gene>
<dbReference type="InterPro" id="IPR020103">
    <property type="entry name" value="PsdUridine_synth_cat_dom_sf"/>
</dbReference>
<keyword evidence="4" id="KW-1185">Reference proteome</keyword>
<dbReference type="PANTHER" id="PTHR21600:SF87">
    <property type="entry name" value="RNA PSEUDOURIDYLATE SYNTHASE DOMAIN-CONTAINING PROTEIN 1"/>
    <property type="match status" value="1"/>
</dbReference>
<dbReference type="GO" id="GO:0009982">
    <property type="term" value="F:pseudouridine synthase activity"/>
    <property type="evidence" value="ECO:0007669"/>
    <property type="project" value="InterPro"/>
</dbReference>
<reference evidence="3 4" key="1">
    <citation type="submission" date="2018-11" db="EMBL/GenBank/DDBJ databases">
        <title>The draft genome sequence of Amphritea opalescens ANRC-JH13T.</title>
        <authorList>
            <person name="Fang Z."/>
            <person name="Zhang Y."/>
            <person name="Han X."/>
        </authorList>
    </citation>
    <scope>NUCLEOTIDE SEQUENCE [LARGE SCALE GENOMIC DNA]</scope>
    <source>
        <strain evidence="3 4">ANRC-JH13</strain>
    </source>
</reference>
<comment type="similarity">
    <text evidence="1">Belongs to the pseudouridine synthase RluA family.</text>
</comment>
<evidence type="ECO:0000256" key="1">
    <source>
        <dbReference type="ARBA" id="ARBA00010876"/>
    </source>
</evidence>
<comment type="caution">
    <text evidence="3">The sequence shown here is derived from an EMBL/GenBank/DDBJ whole genome shotgun (WGS) entry which is preliminary data.</text>
</comment>
<feature type="domain" description="Pseudouridine synthase RsuA/RluA-like" evidence="2">
    <location>
        <begin position="87"/>
        <end position="245"/>
    </location>
</feature>
<dbReference type="Gene3D" id="3.30.2350.10">
    <property type="entry name" value="Pseudouridine synthase"/>
    <property type="match status" value="1"/>
</dbReference>
<dbReference type="SUPFAM" id="SSF55120">
    <property type="entry name" value="Pseudouridine synthase"/>
    <property type="match status" value="1"/>
</dbReference>
<organism evidence="3 4">
    <name type="scientific">Amphritea opalescens</name>
    <dbReference type="NCBI Taxonomy" id="2490544"/>
    <lineage>
        <taxon>Bacteria</taxon>
        <taxon>Pseudomonadati</taxon>
        <taxon>Pseudomonadota</taxon>
        <taxon>Gammaproteobacteria</taxon>
        <taxon>Oceanospirillales</taxon>
        <taxon>Oceanospirillaceae</taxon>
        <taxon>Amphritea</taxon>
    </lineage>
</organism>
<dbReference type="GO" id="GO:0003723">
    <property type="term" value="F:RNA binding"/>
    <property type="evidence" value="ECO:0007669"/>
    <property type="project" value="InterPro"/>
</dbReference>
<dbReference type="InterPro" id="IPR006224">
    <property type="entry name" value="PsdUridine_synth_RluA-like_CS"/>
</dbReference>
<protein>
    <submittedName>
        <fullName evidence="3">RNA pseudouridine synthase</fullName>
    </submittedName>
</protein>
<evidence type="ECO:0000313" key="3">
    <source>
        <dbReference type="EMBL" id="RTE65732.1"/>
    </source>
</evidence>
<dbReference type="PANTHER" id="PTHR21600">
    <property type="entry name" value="MITOCHONDRIAL RNA PSEUDOURIDINE SYNTHASE"/>
    <property type="match status" value="1"/>
</dbReference>
<proteinExistence type="inferred from homology"/>
<name>A0A430KQI0_9GAMM</name>
<dbReference type="PROSITE" id="PS01129">
    <property type="entry name" value="PSI_RLU"/>
    <property type="match status" value="1"/>
</dbReference>
<dbReference type="RefSeq" id="WP_126158655.1">
    <property type="nucleotide sequence ID" value="NZ_RQXW01000008.1"/>
</dbReference>
<dbReference type="InterPro" id="IPR050188">
    <property type="entry name" value="RluA_PseudoU_synthase"/>
</dbReference>
<dbReference type="CDD" id="cd02869">
    <property type="entry name" value="PseudoU_synth_RluA_like"/>
    <property type="match status" value="1"/>
</dbReference>
<evidence type="ECO:0000259" key="2">
    <source>
        <dbReference type="Pfam" id="PF00849"/>
    </source>
</evidence>
<dbReference type="InterPro" id="IPR006145">
    <property type="entry name" value="PsdUridine_synth_RsuA/RluA"/>
</dbReference>
<dbReference type="Pfam" id="PF00849">
    <property type="entry name" value="PseudoU_synth_2"/>
    <property type="match status" value="1"/>
</dbReference>